<dbReference type="AlphaFoldDB" id="A0A5C6EC33"/>
<sequence>MVQNLSNRYGLSADAVTHMLVAVSNGNGSMAQFSHPEFGGSGQWMQGGMTMVSDLFNNHLKNLVNNLCSDIAAELASHQLTQPTGSFQSQSQGGTHCQSQMAGMPGSTNELFVPDPNDQWWPQDLGTPRAVGSQNSTKYAYFPEAHRLAVTTGGEPWVYDTLNHQIGGFGQQQGGSGSITFSSQFGTVDLATLPLVARGNTKVDAPSHSAPVSFDKDPTTVSVEAAANVKGQPASADDILGTIERLGTLREKGLLSDEEFAAKKAELLSRL</sequence>
<evidence type="ECO:0000313" key="3">
    <source>
        <dbReference type="EMBL" id="TWU45994.1"/>
    </source>
</evidence>
<proteinExistence type="predicted"/>
<feature type="region of interest" description="Disordered" evidence="1">
    <location>
        <begin position="83"/>
        <end position="103"/>
    </location>
</feature>
<name>A0A5C6EC33_9BACT</name>
<evidence type="ECO:0000256" key="1">
    <source>
        <dbReference type="SAM" id="MobiDB-lite"/>
    </source>
</evidence>
<dbReference type="Proteomes" id="UP000315471">
    <property type="component" value="Unassembled WGS sequence"/>
</dbReference>
<keyword evidence="4" id="KW-1185">Reference proteome</keyword>
<dbReference type="InterPro" id="IPR018649">
    <property type="entry name" value="SHOCT"/>
</dbReference>
<organism evidence="3 4">
    <name type="scientific">Novipirellula aureliae</name>
    <dbReference type="NCBI Taxonomy" id="2527966"/>
    <lineage>
        <taxon>Bacteria</taxon>
        <taxon>Pseudomonadati</taxon>
        <taxon>Planctomycetota</taxon>
        <taxon>Planctomycetia</taxon>
        <taxon>Pirellulales</taxon>
        <taxon>Pirellulaceae</taxon>
        <taxon>Novipirellula</taxon>
    </lineage>
</organism>
<accession>A0A5C6EC33</accession>
<feature type="domain" description="SHOCT" evidence="2">
    <location>
        <begin position="243"/>
        <end position="268"/>
    </location>
</feature>
<dbReference type="Pfam" id="PF09851">
    <property type="entry name" value="SHOCT"/>
    <property type="match status" value="1"/>
</dbReference>
<reference evidence="3 4" key="1">
    <citation type="submission" date="2019-02" db="EMBL/GenBank/DDBJ databases">
        <title>Deep-cultivation of Planctomycetes and their phenomic and genomic characterization uncovers novel biology.</title>
        <authorList>
            <person name="Wiegand S."/>
            <person name="Jogler M."/>
            <person name="Boedeker C."/>
            <person name="Pinto D."/>
            <person name="Vollmers J."/>
            <person name="Rivas-Marin E."/>
            <person name="Kohn T."/>
            <person name="Peeters S.H."/>
            <person name="Heuer A."/>
            <person name="Rast P."/>
            <person name="Oberbeckmann S."/>
            <person name="Bunk B."/>
            <person name="Jeske O."/>
            <person name="Meyerdierks A."/>
            <person name="Storesund J.E."/>
            <person name="Kallscheuer N."/>
            <person name="Luecker S."/>
            <person name="Lage O.M."/>
            <person name="Pohl T."/>
            <person name="Merkel B.J."/>
            <person name="Hornburger P."/>
            <person name="Mueller R.-W."/>
            <person name="Bruemmer F."/>
            <person name="Labrenz M."/>
            <person name="Spormann A.M."/>
            <person name="Op Den Camp H."/>
            <person name="Overmann J."/>
            <person name="Amann R."/>
            <person name="Jetten M.S.M."/>
            <person name="Mascher T."/>
            <person name="Medema M.H."/>
            <person name="Devos D.P."/>
            <person name="Kaster A.-K."/>
            <person name="Ovreas L."/>
            <person name="Rohde M."/>
            <person name="Galperin M.Y."/>
            <person name="Jogler C."/>
        </authorList>
    </citation>
    <scope>NUCLEOTIDE SEQUENCE [LARGE SCALE GENOMIC DNA]</scope>
    <source>
        <strain evidence="3 4">Q31b</strain>
    </source>
</reference>
<evidence type="ECO:0000313" key="4">
    <source>
        <dbReference type="Proteomes" id="UP000315471"/>
    </source>
</evidence>
<gene>
    <name evidence="3" type="ORF">Q31b_11710</name>
</gene>
<protein>
    <recommendedName>
        <fullName evidence="2">SHOCT domain-containing protein</fullName>
    </recommendedName>
</protein>
<dbReference type="EMBL" id="SJPY01000001">
    <property type="protein sequence ID" value="TWU45994.1"/>
    <property type="molecule type" value="Genomic_DNA"/>
</dbReference>
<comment type="caution">
    <text evidence="3">The sequence shown here is derived from an EMBL/GenBank/DDBJ whole genome shotgun (WGS) entry which is preliminary data.</text>
</comment>
<evidence type="ECO:0000259" key="2">
    <source>
        <dbReference type="Pfam" id="PF09851"/>
    </source>
</evidence>